<evidence type="ECO:0000256" key="1">
    <source>
        <dbReference type="SAM" id="MobiDB-lite"/>
    </source>
</evidence>
<gene>
    <name evidence="3" type="ORF">K444DRAFT_661313</name>
</gene>
<evidence type="ECO:0008006" key="5">
    <source>
        <dbReference type="Google" id="ProtNLM"/>
    </source>
</evidence>
<keyword evidence="2" id="KW-0472">Membrane</keyword>
<dbReference type="Proteomes" id="UP000235371">
    <property type="component" value="Unassembled WGS sequence"/>
</dbReference>
<reference evidence="3 4" key="1">
    <citation type="submission" date="2016-04" db="EMBL/GenBank/DDBJ databases">
        <title>A degradative enzymes factory behind the ericoid mycorrhizal symbiosis.</title>
        <authorList>
            <consortium name="DOE Joint Genome Institute"/>
            <person name="Martino E."/>
            <person name="Morin E."/>
            <person name="Grelet G."/>
            <person name="Kuo A."/>
            <person name="Kohler A."/>
            <person name="Daghino S."/>
            <person name="Barry K."/>
            <person name="Choi C."/>
            <person name="Cichocki N."/>
            <person name="Clum A."/>
            <person name="Copeland A."/>
            <person name="Hainaut M."/>
            <person name="Haridas S."/>
            <person name="Labutti K."/>
            <person name="Lindquist E."/>
            <person name="Lipzen A."/>
            <person name="Khouja H.-R."/>
            <person name="Murat C."/>
            <person name="Ohm R."/>
            <person name="Olson A."/>
            <person name="Spatafora J."/>
            <person name="Veneault-Fourrey C."/>
            <person name="Henrissat B."/>
            <person name="Grigoriev I."/>
            <person name="Martin F."/>
            <person name="Perotto S."/>
        </authorList>
    </citation>
    <scope>NUCLEOTIDE SEQUENCE [LARGE SCALE GENOMIC DNA]</scope>
    <source>
        <strain evidence="3 4">E</strain>
    </source>
</reference>
<organism evidence="3 4">
    <name type="scientific">Hyaloscypha bicolor E</name>
    <dbReference type="NCBI Taxonomy" id="1095630"/>
    <lineage>
        <taxon>Eukaryota</taxon>
        <taxon>Fungi</taxon>
        <taxon>Dikarya</taxon>
        <taxon>Ascomycota</taxon>
        <taxon>Pezizomycotina</taxon>
        <taxon>Leotiomycetes</taxon>
        <taxon>Helotiales</taxon>
        <taxon>Hyaloscyphaceae</taxon>
        <taxon>Hyaloscypha</taxon>
        <taxon>Hyaloscypha bicolor</taxon>
    </lineage>
</organism>
<protein>
    <recommendedName>
        <fullName evidence="5">Apple domain-containing protein</fullName>
    </recommendedName>
</protein>
<dbReference type="InParanoid" id="A0A2J6TJX1"/>
<dbReference type="EMBL" id="KZ613782">
    <property type="protein sequence ID" value="PMD63288.1"/>
    <property type="molecule type" value="Genomic_DNA"/>
</dbReference>
<feature type="compositionally biased region" description="Low complexity" evidence="1">
    <location>
        <begin position="89"/>
        <end position="128"/>
    </location>
</feature>
<keyword evidence="2" id="KW-1133">Transmembrane helix</keyword>
<evidence type="ECO:0000313" key="3">
    <source>
        <dbReference type="EMBL" id="PMD63288.1"/>
    </source>
</evidence>
<name>A0A2J6TJX1_9HELO</name>
<keyword evidence="4" id="KW-1185">Reference proteome</keyword>
<dbReference type="GeneID" id="36594647"/>
<dbReference type="OrthoDB" id="5424430at2759"/>
<sequence length="250" mass="26544">MNSTPDSWYSAPEVVPEAGLQYIDEQDPTPPHPDDGYSSKVHKNRICGLKARSFWILFSIITAVVVIGAAVGGGIGGSMAARSQKSKDSSSTTTGQPSNDTVTSASSSSTSNTNNTPTPTSSKPITVTTTEVIGPSQTLSRDCPSSNGTLYDVTLGPQVYSFRKFCNTVLVTIGANVVSTPTNDLNTCIDRCAEYDFHNNSTGCNSVCWWNTIDSPGPGTCWGFPTQNSSSGFQFEVQPICDSAGWINML</sequence>
<keyword evidence="2" id="KW-0812">Transmembrane</keyword>
<dbReference type="AlphaFoldDB" id="A0A2J6TJX1"/>
<dbReference type="STRING" id="1095630.A0A2J6TJX1"/>
<evidence type="ECO:0000313" key="4">
    <source>
        <dbReference type="Proteomes" id="UP000235371"/>
    </source>
</evidence>
<dbReference type="RefSeq" id="XP_024740192.1">
    <property type="nucleotide sequence ID" value="XM_024886570.1"/>
</dbReference>
<proteinExistence type="predicted"/>
<feature type="transmembrane region" description="Helical" evidence="2">
    <location>
        <begin position="54"/>
        <end position="77"/>
    </location>
</feature>
<feature type="region of interest" description="Disordered" evidence="1">
    <location>
        <begin position="77"/>
        <end position="128"/>
    </location>
</feature>
<evidence type="ECO:0000256" key="2">
    <source>
        <dbReference type="SAM" id="Phobius"/>
    </source>
</evidence>
<accession>A0A2J6TJX1</accession>